<feature type="transmembrane region" description="Helical" evidence="1">
    <location>
        <begin position="65"/>
        <end position="91"/>
    </location>
</feature>
<keyword evidence="1" id="KW-0472">Membrane</keyword>
<evidence type="ECO:0000256" key="1">
    <source>
        <dbReference type="SAM" id="Phobius"/>
    </source>
</evidence>
<evidence type="ECO:0000313" key="3">
    <source>
        <dbReference type="Proteomes" id="UP001595844"/>
    </source>
</evidence>
<keyword evidence="1" id="KW-1133">Transmembrane helix</keyword>
<dbReference type="RefSeq" id="WP_378555306.1">
    <property type="nucleotide sequence ID" value="NZ_JBHSDL010000002.1"/>
</dbReference>
<organism evidence="2 3">
    <name type="scientific">Nocardia halotolerans</name>
    <dbReference type="NCBI Taxonomy" id="1755878"/>
    <lineage>
        <taxon>Bacteria</taxon>
        <taxon>Bacillati</taxon>
        <taxon>Actinomycetota</taxon>
        <taxon>Actinomycetes</taxon>
        <taxon>Mycobacteriales</taxon>
        <taxon>Nocardiaceae</taxon>
        <taxon>Nocardia</taxon>
    </lineage>
</organism>
<comment type="caution">
    <text evidence="2">The sequence shown here is derived from an EMBL/GenBank/DDBJ whole genome shotgun (WGS) entry which is preliminary data.</text>
</comment>
<dbReference type="Proteomes" id="UP001595844">
    <property type="component" value="Unassembled WGS sequence"/>
</dbReference>
<keyword evidence="3" id="KW-1185">Reference proteome</keyword>
<proteinExistence type="predicted"/>
<sequence length="98" mass="10457">MTPEQRPTVLAATVLGFGCGLAASAVLAAWWTAGPNSVSCYYGSYEPFGGDDAISEMLTKMWPTWWLWVGVLVAPTVAGALLGVLAARFGVRVQRLPR</sequence>
<reference evidence="3" key="1">
    <citation type="journal article" date="2019" name="Int. J. Syst. Evol. Microbiol.">
        <title>The Global Catalogue of Microorganisms (GCM) 10K type strain sequencing project: providing services to taxonomists for standard genome sequencing and annotation.</title>
        <authorList>
            <consortium name="The Broad Institute Genomics Platform"/>
            <consortium name="The Broad Institute Genome Sequencing Center for Infectious Disease"/>
            <person name="Wu L."/>
            <person name="Ma J."/>
        </authorList>
    </citation>
    <scope>NUCLEOTIDE SEQUENCE [LARGE SCALE GENOMIC DNA]</scope>
    <source>
        <strain evidence="3">IBRC-M 10490</strain>
    </source>
</reference>
<dbReference type="EMBL" id="JBHSDL010000002">
    <property type="protein sequence ID" value="MFC4372783.1"/>
    <property type="molecule type" value="Genomic_DNA"/>
</dbReference>
<protein>
    <submittedName>
        <fullName evidence="2">Uncharacterized protein</fullName>
    </submittedName>
</protein>
<keyword evidence="1" id="KW-0812">Transmembrane</keyword>
<dbReference type="PROSITE" id="PS51257">
    <property type="entry name" value="PROKAR_LIPOPROTEIN"/>
    <property type="match status" value="1"/>
</dbReference>
<gene>
    <name evidence="2" type="ORF">ACFO5K_01615</name>
</gene>
<evidence type="ECO:0000313" key="2">
    <source>
        <dbReference type="EMBL" id="MFC4372783.1"/>
    </source>
</evidence>
<accession>A0ABV8VDL6</accession>
<name>A0ABV8VDL6_9NOCA</name>